<feature type="transmembrane region" description="Helical" evidence="1">
    <location>
        <begin position="136"/>
        <end position="158"/>
    </location>
</feature>
<evidence type="ECO:0000256" key="1">
    <source>
        <dbReference type="SAM" id="Phobius"/>
    </source>
</evidence>
<dbReference type="RefSeq" id="WP_341981290.1">
    <property type="nucleotide sequence ID" value="NZ_JBBYAF010000007.1"/>
</dbReference>
<feature type="transmembrane region" description="Helical" evidence="1">
    <location>
        <begin position="211"/>
        <end position="231"/>
    </location>
</feature>
<proteinExistence type="predicted"/>
<name>A0ABU9K7I8_9BACI</name>
<feature type="transmembrane region" description="Helical" evidence="1">
    <location>
        <begin position="170"/>
        <end position="191"/>
    </location>
</feature>
<feature type="transmembrane region" description="Helical" evidence="1">
    <location>
        <begin position="98"/>
        <end position="124"/>
    </location>
</feature>
<dbReference type="EMBL" id="JBBYAF010000007">
    <property type="protein sequence ID" value="MEL3971721.1"/>
    <property type="molecule type" value="Genomic_DNA"/>
</dbReference>
<dbReference type="Pfam" id="PF12679">
    <property type="entry name" value="ABC2_membrane_2"/>
    <property type="match status" value="1"/>
</dbReference>
<keyword evidence="1" id="KW-0812">Transmembrane</keyword>
<sequence length="270" mass="29748">MKSNAEMMMTEMKKMARARSLLAFGFLFVLLLVTITSIQMLAMPVTSSFTRFSASFLNVILFLLPLFTLAIGALSIASDVESKWFSLLKTYPIKVRTYLFGKFTALISSFTLMLLIGYGLVLMIHSFGGGSHFDLLLVLLSFFSVAIFSSLSIVAGGLAKDRIHSLSLALGMWAFFLLIYDFIVMSIGTMVSGNLLKLLVLVLTFSNPAEWLRIGYLLYSGNGAVLGPAYYSFTGFFVSPVGIAVYLIVTILWVLLPLVLGTIFLQRKEG</sequence>
<keyword evidence="1" id="KW-1133">Transmembrane helix</keyword>
<reference evidence="2 3" key="1">
    <citation type="submission" date="2024-04" db="EMBL/GenBank/DDBJ databases">
        <title>Bacillus oryzaecorticis sp. nov., a moderately halophilic bacterium isolated from rice husks.</title>
        <authorList>
            <person name="Zhu H.-S."/>
        </authorList>
    </citation>
    <scope>NUCLEOTIDE SEQUENCE [LARGE SCALE GENOMIC DNA]</scope>
    <source>
        <strain evidence="2 3">ZC255</strain>
    </source>
</reference>
<dbReference type="Proteomes" id="UP001389717">
    <property type="component" value="Unassembled WGS sequence"/>
</dbReference>
<protein>
    <submittedName>
        <fullName evidence="2">ABC transporter permease subunit</fullName>
    </submittedName>
</protein>
<accession>A0ABU9K7I8</accession>
<feature type="transmembrane region" description="Helical" evidence="1">
    <location>
        <begin position="56"/>
        <end position="77"/>
    </location>
</feature>
<keyword evidence="3" id="KW-1185">Reference proteome</keyword>
<feature type="transmembrane region" description="Helical" evidence="1">
    <location>
        <begin position="243"/>
        <end position="265"/>
    </location>
</feature>
<evidence type="ECO:0000313" key="3">
    <source>
        <dbReference type="Proteomes" id="UP001389717"/>
    </source>
</evidence>
<organism evidence="2 3">
    <name type="scientific">Rossellomorea oryzaecorticis</name>
    <dbReference type="NCBI Taxonomy" id="1396505"/>
    <lineage>
        <taxon>Bacteria</taxon>
        <taxon>Bacillati</taxon>
        <taxon>Bacillota</taxon>
        <taxon>Bacilli</taxon>
        <taxon>Bacillales</taxon>
        <taxon>Bacillaceae</taxon>
        <taxon>Rossellomorea</taxon>
    </lineage>
</organism>
<evidence type="ECO:0000313" key="2">
    <source>
        <dbReference type="EMBL" id="MEL3971721.1"/>
    </source>
</evidence>
<gene>
    <name evidence="2" type="ORF">AAEO50_05445</name>
</gene>
<keyword evidence="1" id="KW-0472">Membrane</keyword>
<comment type="caution">
    <text evidence="2">The sequence shown here is derived from an EMBL/GenBank/DDBJ whole genome shotgun (WGS) entry which is preliminary data.</text>
</comment>